<name>A0A0G0D3S6_9BACT</name>
<evidence type="ECO:0000313" key="7">
    <source>
        <dbReference type="Proteomes" id="UP000034683"/>
    </source>
</evidence>
<dbReference type="Proteomes" id="UP000034683">
    <property type="component" value="Unassembled WGS sequence"/>
</dbReference>
<comment type="similarity">
    <text evidence="2">Belongs to the LemA family.</text>
</comment>
<reference evidence="6 7" key="1">
    <citation type="journal article" date="2015" name="Nature">
        <title>rRNA introns, odd ribosomes, and small enigmatic genomes across a large radiation of phyla.</title>
        <authorList>
            <person name="Brown C.T."/>
            <person name="Hug L.A."/>
            <person name="Thomas B.C."/>
            <person name="Sharon I."/>
            <person name="Castelle C.J."/>
            <person name="Singh A."/>
            <person name="Wilkins M.J."/>
            <person name="Williams K.H."/>
            <person name="Banfield J.F."/>
        </authorList>
    </citation>
    <scope>NUCLEOTIDE SEQUENCE [LARGE SCALE GENOMIC DNA]</scope>
</reference>
<organism evidence="6 7">
    <name type="scientific">Candidatus Nomurabacteria bacterium GW2011_GWA2_35_80</name>
    <dbReference type="NCBI Taxonomy" id="1618733"/>
    <lineage>
        <taxon>Bacteria</taxon>
        <taxon>Candidatus Nomuraibacteriota</taxon>
    </lineage>
</organism>
<dbReference type="GO" id="GO:0016020">
    <property type="term" value="C:membrane"/>
    <property type="evidence" value="ECO:0007669"/>
    <property type="project" value="UniProtKB-SubCell"/>
</dbReference>
<dbReference type="PANTHER" id="PTHR34478:SF2">
    <property type="entry name" value="MEMBRANE PROTEIN"/>
    <property type="match status" value="1"/>
</dbReference>
<evidence type="ECO:0000256" key="3">
    <source>
        <dbReference type="ARBA" id="ARBA00022692"/>
    </source>
</evidence>
<dbReference type="InterPro" id="IPR007156">
    <property type="entry name" value="MamQ_LemA"/>
</dbReference>
<comment type="subcellular location">
    <subcellularLocation>
        <location evidence="1">Membrane</location>
        <topology evidence="1">Single-pass membrane protein</topology>
    </subcellularLocation>
</comment>
<evidence type="ECO:0000256" key="1">
    <source>
        <dbReference type="ARBA" id="ARBA00004167"/>
    </source>
</evidence>
<accession>A0A0G0D3S6</accession>
<evidence type="ECO:0008006" key="8">
    <source>
        <dbReference type="Google" id="ProtNLM"/>
    </source>
</evidence>
<keyword evidence="4" id="KW-1133">Transmembrane helix</keyword>
<dbReference type="PANTHER" id="PTHR34478">
    <property type="entry name" value="PROTEIN LEMA"/>
    <property type="match status" value="1"/>
</dbReference>
<protein>
    <recommendedName>
        <fullName evidence="8">LemA family protein</fullName>
    </recommendedName>
</protein>
<proteinExistence type="inferred from homology"/>
<evidence type="ECO:0000256" key="4">
    <source>
        <dbReference type="ARBA" id="ARBA00022989"/>
    </source>
</evidence>
<dbReference type="EMBL" id="LBRA01000015">
    <property type="protein sequence ID" value="KKP88013.1"/>
    <property type="molecule type" value="Genomic_DNA"/>
</dbReference>
<gene>
    <name evidence="6" type="ORF">UR92_C0015G0001</name>
</gene>
<keyword evidence="3" id="KW-0812">Transmembrane</keyword>
<dbReference type="InterPro" id="IPR023353">
    <property type="entry name" value="LemA-like_dom_sf"/>
</dbReference>
<dbReference type="SUPFAM" id="SSF140478">
    <property type="entry name" value="LemA-like"/>
    <property type="match status" value="1"/>
</dbReference>
<evidence type="ECO:0000313" key="6">
    <source>
        <dbReference type="EMBL" id="KKP88013.1"/>
    </source>
</evidence>
<keyword evidence="5" id="KW-0472">Membrane</keyword>
<comment type="caution">
    <text evidence="6">The sequence shown here is derived from an EMBL/GenBank/DDBJ whole genome shotgun (WGS) entry which is preliminary data.</text>
</comment>
<evidence type="ECO:0000256" key="2">
    <source>
        <dbReference type="ARBA" id="ARBA00008854"/>
    </source>
</evidence>
<sequence length="193" mass="21910">MEQNFWQKNKVLIIVLVVVVLLASWVVGKYNFFVNQNENITGQWAQIENQLQRRYDLIPNVINTVKGITKQEKEVFSQLAEARTRYAGSTTIDQKATAAGQVESSLARLLVIAENYPELKSSQSFRDLTVELEGTENRIAVERMKYNDLVKNLNANVKTFPNSILASIFGVAERSYFEITEGTEVVPKVDFSE</sequence>
<evidence type="ECO:0000256" key="5">
    <source>
        <dbReference type="ARBA" id="ARBA00023136"/>
    </source>
</evidence>
<dbReference type="Gene3D" id="1.20.1440.20">
    <property type="entry name" value="LemA-like domain"/>
    <property type="match status" value="1"/>
</dbReference>
<dbReference type="AlphaFoldDB" id="A0A0G0D3S6"/>
<feature type="non-terminal residue" evidence="6">
    <location>
        <position position="1"/>
    </location>
</feature>
<dbReference type="Pfam" id="PF04011">
    <property type="entry name" value="LemA"/>
    <property type="match status" value="1"/>
</dbReference>
<dbReference type="PATRIC" id="fig|1618733.3.peg.306"/>